<dbReference type="InterPro" id="IPR033134">
    <property type="entry name" value="Asp/Glu_racemase_AS_2"/>
</dbReference>
<comment type="pathway">
    <text evidence="7">Cell wall biogenesis; peptidoglycan biosynthesis.</text>
</comment>
<evidence type="ECO:0000256" key="4">
    <source>
        <dbReference type="ARBA" id="ARBA00022984"/>
    </source>
</evidence>
<comment type="function">
    <text evidence="7">Provides the (R)-glutamate required for cell wall biosynthesis.</text>
</comment>
<comment type="catalytic activity">
    <reaction evidence="1 7">
        <text>L-glutamate = D-glutamate</text>
        <dbReference type="Rhea" id="RHEA:12813"/>
        <dbReference type="ChEBI" id="CHEBI:29985"/>
        <dbReference type="ChEBI" id="CHEBI:29986"/>
        <dbReference type="EC" id="5.1.1.3"/>
    </reaction>
</comment>
<dbReference type="EC" id="5.1.1.3" evidence="2 7"/>
<dbReference type="HAMAP" id="MF_00258">
    <property type="entry name" value="Glu_racemase"/>
    <property type="match status" value="1"/>
</dbReference>
<protein>
    <recommendedName>
        <fullName evidence="2 7">Glutamate racemase</fullName>
        <ecNumber evidence="2 7">5.1.1.3</ecNumber>
    </recommendedName>
</protein>
<comment type="caution">
    <text evidence="8">The sequence shown here is derived from an EMBL/GenBank/DDBJ whole genome shotgun (WGS) entry which is preliminary data.</text>
</comment>
<evidence type="ECO:0000256" key="2">
    <source>
        <dbReference type="ARBA" id="ARBA00013090"/>
    </source>
</evidence>
<feature type="active site" description="Proton donor/acceptor" evidence="7">
    <location>
        <position position="72"/>
    </location>
</feature>
<dbReference type="RefSeq" id="WP_379928506.1">
    <property type="nucleotide sequence ID" value="NZ_JBHUMM010000009.1"/>
</dbReference>
<evidence type="ECO:0000256" key="6">
    <source>
        <dbReference type="ARBA" id="ARBA00023316"/>
    </source>
</evidence>
<dbReference type="InterPro" id="IPR015942">
    <property type="entry name" value="Asp/Glu/hydantoin_racemase"/>
</dbReference>
<dbReference type="SUPFAM" id="SSF53681">
    <property type="entry name" value="Aspartate/glutamate racemase"/>
    <property type="match status" value="2"/>
</dbReference>
<dbReference type="InterPro" id="IPR018187">
    <property type="entry name" value="Asp/Glu_racemase_AS_1"/>
</dbReference>
<dbReference type="InterPro" id="IPR001920">
    <property type="entry name" value="Asp/Glu_race"/>
</dbReference>
<evidence type="ECO:0000256" key="1">
    <source>
        <dbReference type="ARBA" id="ARBA00001602"/>
    </source>
</evidence>
<dbReference type="GO" id="GO:0008881">
    <property type="term" value="F:glutamate racemase activity"/>
    <property type="evidence" value="ECO:0007669"/>
    <property type="project" value="UniProtKB-EC"/>
</dbReference>
<keyword evidence="6 7" id="KW-0961">Cell wall biogenesis/degradation</keyword>
<feature type="binding site" evidence="7">
    <location>
        <begin position="41"/>
        <end position="42"/>
    </location>
    <ligand>
        <name>substrate</name>
    </ligand>
</feature>
<dbReference type="Proteomes" id="UP001597497">
    <property type="component" value="Unassembled WGS sequence"/>
</dbReference>
<dbReference type="NCBIfam" id="TIGR00067">
    <property type="entry name" value="glut_race"/>
    <property type="match status" value="1"/>
</dbReference>
<dbReference type="Pfam" id="PF01177">
    <property type="entry name" value="Asp_Glu_race"/>
    <property type="match status" value="1"/>
</dbReference>
<gene>
    <name evidence="8" type="primary">racE</name>
    <name evidence="7" type="synonym">murI</name>
    <name evidence="8" type="ORF">ACFSUC_05595</name>
</gene>
<keyword evidence="4 7" id="KW-0573">Peptidoglycan synthesis</keyword>
<comment type="similarity">
    <text evidence="7">Belongs to the aspartate/glutamate racemases family.</text>
</comment>
<sequence length="269" mass="29608">MHRPIAILDSGVGGLTVAREIMRQLPKEKVMYFGDTERTPYGPRSADEVRAFTHQIVDYLLQYNPKMIVIACNTATAAALDDIRAAVDVEVVGVIEPGARSAITHTRTGMVGIIGTEGTIQSGAYKRALHALSPQIEVYSLACPAFVPLVEKGLFDSEQATEVVADTLSVMKTYPIDCLVLGCTHYPFLQPTIAKVMGPEVELINSAEETAREISTILSHKQLLAQSLEVPQHQFFCSGDPKMFRKIVQIWLHEDVQVTPVTWPVSNMM</sequence>
<evidence type="ECO:0000256" key="3">
    <source>
        <dbReference type="ARBA" id="ARBA00022960"/>
    </source>
</evidence>
<dbReference type="PROSITE" id="PS00924">
    <property type="entry name" value="ASP_GLU_RACEMASE_2"/>
    <property type="match status" value="1"/>
</dbReference>
<name>A0ABW5R8G4_9BACL</name>
<dbReference type="Gene3D" id="3.40.50.1860">
    <property type="match status" value="2"/>
</dbReference>
<keyword evidence="9" id="KW-1185">Reference proteome</keyword>
<keyword evidence="5 7" id="KW-0413">Isomerase</keyword>
<dbReference type="PROSITE" id="PS00923">
    <property type="entry name" value="ASP_GLU_RACEMASE_1"/>
    <property type="match status" value="1"/>
</dbReference>
<dbReference type="EMBL" id="JBHUMM010000009">
    <property type="protein sequence ID" value="MFD2671074.1"/>
    <property type="molecule type" value="Genomic_DNA"/>
</dbReference>
<dbReference type="PANTHER" id="PTHR21198">
    <property type="entry name" value="GLUTAMATE RACEMASE"/>
    <property type="match status" value="1"/>
</dbReference>
<dbReference type="NCBIfam" id="NF002035">
    <property type="entry name" value="PRK00865.1-3"/>
    <property type="match status" value="1"/>
</dbReference>
<feature type="active site" description="Proton donor/acceptor" evidence="7">
    <location>
        <position position="183"/>
    </location>
</feature>
<feature type="binding site" evidence="7">
    <location>
        <begin position="9"/>
        <end position="10"/>
    </location>
    <ligand>
        <name>substrate</name>
    </ligand>
</feature>
<dbReference type="PANTHER" id="PTHR21198:SF2">
    <property type="entry name" value="GLUTAMATE RACEMASE"/>
    <property type="match status" value="1"/>
</dbReference>
<evidence type="ECO:0000256" key="7">
    <source>
        <dbReference type="HAMAP-Rule" id="MF_00258"/>
    </source>
</evidence>
<dbReference type="InterPro" id="IPR004391">
    <property type="entry name" value="Glu_race"/>
</dbReference>
<organism evidence="8 9">
    <name type="scientific">Marinicrinis sediminis</name>
    <dbReference type="NCBI Taxonomy" id="1652465"/>
    <lineage>
        <taxon>Bacteria</taxon>
        <taxon>Bacillati</taxon>
        <taxon>Bacillota</taxon>
        <taxon>Bacilli</taxon>
        <taxon>Bacillales</taxon>
        <taxon>Paenibacillaceae</taxon>
    </lineage>
</organism>
<feature type="binding site" evidence="7">
    <location>
        <begin position="184"/>
        <end position="185"/>
    </location>
    <ligand>
        <name>substrate</name>
    </ligand>
</feature>
<feature type="binding site" evidence="7">
    <location>
        <begin position="73"/>
        <end position="74"/>
    </location>
    <ligand>
        <name>substrate</name>
    </ligand>
</feature>
<accession>A0ABW5R8G4</accession>
<keyword evidence="3 7" id="KW-0133">Cell shape</keyword>
<evidence type="ECO:0000313" key="8">
    <source>
        <dbReference type="EMBL" id="MFD2671074.1"/>
    </source>
</evidence>
<evidence type="ECO:0000313" key="9">
    <source>
        <dbReference type="Proteomes" id="UP001597497"/>
    </source>
</evidence>
<reference evidence="9" key="1">
    <citation type="journal article" date="2019" name="Int. J. Syst. Evol. Microbiol.">
        <title>The Global Catalogue of Microorganisms (GCM) 10K type strain sequencing project: providing services to taxonomists for standard genome sequencing and annotation.</title>
        <authorList>
            <consortium name="The Broad Institute Genomics Platform"/>
            <consortium name="The Broad Institute Genome Sequencing Center for Infectious Disease"/>
            <person name="Wu L."/>
            <person name="Ma J."/>
        </authorList>
    </citation>
    <scope>NUCLEOTIDE SEQUENCE [LARGE SCALE GENOMIC DNA]</scope>
    <source>
        <strain evidence="9">KCTC 33676</strain>
    </source>
</reference>
<evidence type="ECO:0000256" key="5">
    <source>
        <dbReference type="ARBA" id="ARBA00023235"/>
    </source>
</evidence>
<proteinExistence type="inferred from homology"/>